<reference evidence="3" key="1">
    <citation type="submission" date="2020-02" db="EMBL/GenBank/DDBJ databases">
        <authorList>
            <person name="Meier V. D."/>
        </authorList>
    </citation>
    <scope>NUCLEOTIDE SEQUENCE</scope>
    <source>
        <strain evidence="3">AVDCRST_MAG74</strain>
    </source>
</reference>
<feature type="domain" description="DUF1206" evidence="2">
    <location>
        <begin position="79"/>
        <end position="147"/>
    </location>
</feature>
<evidence type="ECO:0000259" key="2">
    <source>
        <dbReference type="Pfam" id="PF06724"/>
    </source>
</evidence>
<evidence type="ECO:0000313" key="3">
    <source>
        <dbReference type="EMBL" id="CAA9411472.1"/>
    </source>
</evidence>
<gene>
    <name evidence="3" type="ORF">AVDCRST_MAG74-2314</name>
</gene>
<feature type="transmembrane region" description="Helical" evidence="1">
    <location>
        <begin position="301"/>
        <end position="323"/>
    </location>
</feature>
<dbReference type="AlphaFoldDB" id="A0A6N3IZ31"/>
<feature type="transmembrane region" description="Helical" evidence="1">
    <location>
        <begin position="79"/>
        <end position="100"/>
    </location>
</feature>
<proteinExistence type="predicted"/>
<feature type="transmembrane region" description="Helical" evidence="1">
    <location>
        <begin position="120"/>
        <end position="143"/>
    </location>
</feature>
<feature type="domain" description="DUF1206" evidence="2">
    <location>
        <begin position="166"/>
        <end position="233"/>
    </location>
</feature>
<feature type="transmembrane region" description="Helical" evidence="1">
    <location>
        <begin position="252"/>
        <end position="276"/>
    </location>
</feature>
<feature type="transmembrane region" description="Helical" evidence="1">
    <location>
        <begin position="200"/>
        <end position="225"/>
    </location>
</feature>
<feature type="transmembrane region" description="Helical" evidence="1">
    <location>
        <begin position="164"/>
        <end position="188"/>
    </location>
</feature>
<name>A0A6N3IZ31_9BACT</name>
<evidence type="ECO:0000256" key="1">
    <source>
        <dbReference type="SAM" id="Phobius"/>
    </source>
</evidence>
<keyword evidence="1" id="KW-0472">Membrane</keyword>
<sequence length="331" mass="36495">MLENRIYYRRRRERREKLKFLLCLFRGRQIFFQARSLAVEDSHTMNDATIQAVSERVEQTVEAAEEIVRHPFVKKLAEFGFYTKGFLFIVIGVLAILVAIGDRGGTLADPTGALTYIAQYTYGKILLMIFIAGAFGHGAWNVLRGVADVDSAGKNWHGIVKRSIAVGVGLFYFFLAWTAWSIVVAVGVEVQNGTVQKTLTAIILALPLGSVLVFLIGLIVIGAGVSECYRGVTGKFQQDFRLRELQGEKRKVVTVLGSLSFTARAVIFGLMGYFFIRAAIESDPSAAVGIDGALLTLGQSYYGKILLFIAATGVICHGVLSLYEARYRRIC</sequence>
<organism evidence="3">
    <name type="scientific">uncultured Pyrinomonadaceae bacterium</name>
    <dbReference type="NCBI Taxonomy" id="2283094"/>
    <lineage>
        <taxon>Bacteria</taxon>
        <taxon>Pseudomonadati</taxon>
        <taxon>Acidobacteriota</taxon>
        <taxon>Blastocatellia</taxon>
        <taxon>Blastocatellales</taxon>
        <taxon>Pyrinomonadaceae</taxon>
        <taxon>environmental samples</taxon>
    </lineage>
</organism>
<dbReference type="EMBL" id="CADCUR010000212">
    <property type="protein sequence ID" value="CAA9411472.1"/>
    <property type="molecule type" value="Genomic_DNA"/>
</dbReference>
<feature type="domain" description="DUF1206" evidence="2">
    <location>
        <begin position="260"/>
        <end position="328"/>
    </location>
</feature>
<keyword evidence="1" id="KW-1133">Transmembrane helix</keyword>
<dbReference type="Pfam" id="PF06724">
    <property type="entry name" value="DUF1206"/>
    <property type="match status" value="3"/>
</dbReference>
<dbReference type="InterPro" id="IPR009597">
    <property type="entry name" value="DUF1206"/>
</dbReference>
<accession>A0A6N3IZ31</accession>
<keyword evidence="1" id="KW-0812">Transmembrane</keyword>
<protein>
    <recommendedName>
        <fullName evidence="2">DUF1206 domain-containing protein</fullName>
    </recommendedName>
</protein>